<proteinExistence type="predicted"/>
<feature type="transmembrane region" description="Helical" evidence="2">
    <location>
        <begin position="310"/>
        <end position="329"/>
    </location>
</feature>
<dbReference type="AlphaFoldDB" id="X6NFS0"/>
<evidence type="ECO:0000256" key="1">
    <source>
        <dbReference type="SAM" id="Coils"/>
    </source>
</evidence>
<keyword evidence="2" id="KW-0812">Transmembrane</keyword>
<name>X6NFS0_RETFI</name>
<keyword evidence="4" id="KW-1185">Reference proteome</keyword>
<reference evidence="3 4" key="1">
    <citation type="journal article" date="2013" name="Curr. Biol.">
        <title>The Genome of the Foraminiferan Reticulomyxa filosa.</title>
        <authorList>
            <person name="Glockner G."/>
            <person name="Hulsmann N."/>
            <person name="Schleicher M."/>
            <person name="Noegel A.A."/>
            <person name="Eichinger L."/>
            <person name="Gallinger C."/>
            <person name="Pawlowski J."/>
            <person name="Sierra R."/>
            <person name="Euteneuer U."/>
            <person name="Pillet L."/>
            <person name="Moustafa A."/>
            <person name="Platzer M."/>
            <person name="Groth M."/>
            <person name="Szafranski K."/>
            <person name="Schliwa M."/>
        </authorList>
    </citation>
    <scope>NUCLEOTIDE SEQUENCE [LARGE SCALE GENOMIC DNA]</scope>
</reference>
<gene>
    <name evidence="3" type="ORF">RFI_11970</name>
</gene>
<dbReference type="Proteomes" id="UP000023152">
    <property type="component" value="Unassembled WGS sequence"/>
</dbReference>
<feature type="coiled-coil region" evidence="1">
    <location>
        <begin position="178"/>
        <end position="243"/>
    </location>
</feature>
<keyword evidence="2" id="KW-0472">Membrane</keyword>
<evidence type="ECO:0000313" key="3">
    <source>
        <dbReference type="EMBL" id="ETO25170.1"/>
    </source>
</evidence>
<accession>X6NFS0</accession>
<evidence type="ECO:0000313" key="4">
    <source>
        <dbReference type="Proteomes" id="UP000023152"/>
    </source>
</evidence>
<feature type="coiled-coil region" evidence="1">
    <location>
        <begin position="57"/>
        <end position="129"/>
    </location>
</feature>
<keyword evidence="2" id="KW-1133">Transmembrane helix</keyword>
<protein>
    <submittedName>
        <fullName evidence="3">Viral A-type inclusion protein</fullName>
    </submittedName>
</protein>
<evidence type="ECO:0000256" key="2">
    <source>
        <dbReference type="SAM" id="Phobius"/>
    </source>
</evidence>
<sequence length="399" mass="46136">MSYPTSMTHIPMLASIYANGDNNNNNNNNNNDNDNKDEKQKLAIKAAQEFMLMVSENDKLNRENEILQTGLEDLKAQLVEVGEELQSAHRHSRNDSVLAMEKQQLQMENEALETQIKMLQERVDDLAAVEQEPVVNPTPPPMHHHHTQSNSLLNAVSNNDKATTKQGVLFCFFFETQNKLLEKVLQKLDDEARHKEQVQHEINAWRKKYEELQQKTVTHETAIAMLSGELRRVHQDQEELEQAFEADLQDVEEVHNVTAEAQEENVVLMEQMKGITLEKSKAEQQAALFEEKLKHQQSVIDALNLQKDQLAFVFFFFHKNICICIYIYVHISYVCQMKTSTQLEEMQSTKLAKDDEMFLLLRDLHTSADRNKASDHAPDMSRSFTEDDALQISLRQFRK</sequence>
<organism evidence="3 4">
    <name type="scientific">Reticulomyxa filosa</name>
    <dbReference type="NCBI Taxonomy" id="46433"/>
    <lineage>
        <taxon>Eukaryota</taxon>
        <taxon>Sar</taxon>
        <taxon>Rhizaria</taxon>
        <taxon>Retaria</taxon>
        <taxon>Foraminifera</taxon>
        <taxon>Monothalamids</taxon>
        <taxon>Reticulomyxidae</taxon>
        <taxon>Reticulomyxa</taxon>
    </lineage>
</organism>
<comment type="caution">
    <text evidence="3">The sequence shown here is derived from an EMBL/GenBank/DDBJ whole genome shotgun (WGS) entry which is preliminary data.</text>
</comment>
<dbReference type="EMBL" id="ASPP01008711">
    <property type="protein sequence ID" value="ETO25170.1"/>
    <property type="molecule type" value="Genomic_DNA"/>
</dbReference>
<keyword evidence="1" id="KW-0175">Coiled coil</keyword>